<sequence length="479" mass="55428">MVTKARRLSHLIFILIGFIIFIAILYGQDFSCTFCDHYSHHLQSLLLSPPILQPLSESVLDEEATNHVKDEKASNSEEKRREKVAAFAVGRAAEGCDIFAGKWVRDEERKPMYEERECPYIQPQLTCQEHGRPDRDYQLWRWQPHACDLPKCVPITCLLIEALTLAFLQLIYASKLENFRNHKKVETCRFNATLMLEALRGKRMLYVGDSLNRGQFVSMICLLHRLVPEDAKSMESSNDSLSVFRFKNYNASVEFYWAPFLLESNADNAVVHRISDRIVRQASINKHGKFWKGADILVFNTYLWWMTGHKMKILNGSFQDDVQDIEQLETEDAYRLAMKSMVKWVQRNMDLNKTRVFFTSMSPTHAQSIEWGGEPGGNCYNETSPIEDPEYWGSDTSKSIMKVIGEELSKSKVPISFLNITQLSSHRKDAHTQIYKKQWSPLTPEQLADPKSYADCVHWCLPGLQDTWNELLFAKLFYP</sequence>
<evidence type="ECO:0000256" key="6">
    <source>
        <dbReference type="ARBA" id="ARBA00023136"/>
    </source>
</evidence>
<proteinExistence type="inferred from homology"/>
<organism evidence="9 10">
    <name type="scientific">Carnegiea gigantea</name>
    <dbReference type="NCBI Taxonomy" id="171969"/>
    <lineage>
        <taxon>Eukaryota</taxon>
        <taxon>Viridiplantae</taxon>
        <taxon>Streptophyta</taxon>
        <taxon>Embryophyta</taxon>
        <taxon>Tracheophyta</taxon>
        <taxon>Spermatophyta</taxon>
        <taxon>Magnoliopsida</taxon>
        <taxon>eudicotyledons</taxon>
        <taxon>Gunneridae</taxon>
        <taxon>Pentapetalae</taxon>
        <taxon>Caryophyllales</taxon>
        <taxon>Cactineae</taxon>
        <taxon>Cactaceae</taxon>
        <taxon>Cactoideae</taxon>
        <taxon>Echinocereeae</taxon>
        <taxon>Carnegiea</taxon>
    </lineage>
</organism>
<evidence type="ECO:0000313" key="9">
    <source>
        <dbReference type="EMBL" id="KAJ8432957.1"/>
    </source>
</evidence>
<keyword evidence="6" id="KW-0472">Membrane</keyword>
<dbReference type="InterPro" id="IPR029962">
    <property type="entry name" value="TBL"/>
</dbReference>
<dbReference type="Pfam" id="PF14416">
    <property type="entry name" value="PMR5N"/>
    <property type="match status" value="1"/>
</dbReference>
<name>A0A9Q1Q8L3_9CARY</name>
<feature type="domain" description="Trichome birefringence-like N-terminal" evidence="8">
    <location>
        <begin position="95"/>
        <end position="148"/>
    </location>
</feature>
<dbReference type="AlphaFoldDB" id="A0A9Q1Q8L3"/>
<comment type="similarity">
    <text evidence="2">Belongs to the PC-esterase family. TBL subfamily.</text>
</comment>
<dbReference type="EMBL" id="JAKOGI010000570">
    <property type="protein sequence ID" value="KAJ8432957.1"/>
    <property type="molecule type" value="Genomic_DNA"/>
</dbReference>
<evidence type="ECO:0000256" key="5">
    <source>
        <dbReference type="ARBA" id="ARBA00022989"/>
    </source>
</evidence>
<dbReference type="InterPro" id="IPR025846">
    <property type="entry name" value="TBL_N"/>
</dbReference>
<evidence type="ECO:0000259" key="8">
    <source>
        <dbReference type="Pfam" id="PF14416"/>
    </source>
</evidence>
<accession>A0A9Q1Q8L3</accession>
<dbReference type="OrthoDB" id="1932925at2759"/>
<evidence type="ECO:0000259" key="7">
    <source>
        <dbReference type="Pfam" id="PF13839"/>
    </source>
</evidence>
<dbReference type="GO" id="GO:0016020">
    <property type="term" value="C:membrane"/>
    <property type="evidence" value="ECO:0007669"/>
    <property type="project" value="UniProtKB-SubCell"/>
</dbReference>
<keyword evidence="4" id="KW-0735">Signal-anchor</keyword>
<evidence type="ECO:0000256" key="2">
    <source>
        <dbReference type="ARBA" id="ARBA00007727"/>
    </source>
</evidence>
<evidence type="ECO:0008006" key="11">
    <source>
        <dbReference type="Google" id="ProtNLM"/>
    </source>
</evidence>
<dbReference type="GO" id="GO:0005794">
    <property type="term" value="C:Golgi apparatus"/>
    <property type="evidence" value="ECO:0007669"/>
    <property type="project" value="TreeGrafter"/>
</dbReference>
<dbReference type="Proteomes" id="UP001153076">
    <property type="component" value="Unassembled WGS sequence"/>
</dbReference>
<evidence type="ECO:0000313" key="10">
    <source>
        <dbReference type="Proteomes" id="UP001153076"/>
    </source>
</evidence>
<protein>
    <recommendedName>
        <fullName evidence="11">Trichome birefringence-like N-terminal domain-containing protein</fullName>
    </recommendedName>
</protein>
<keyword evidence="3" id="KW-0812">Transmembrane</keyword>
<dbReference type="GO" id="GO:0016413">
    <property type="term" value="F:O-acetyltransferase activity"/>
    <property type="evidence" value="ECO:0007669"/>
    <property type="project" value="InterPro"/>
</dbReference>
<evidence type="ECO:0000256" key="4">
    <source>
        <dbReference type="ARBA" id="ARBA00022968"/>
    </source>
</evidence>
<dbReference type="InterPro" id="IPR026057">
    <property type="entry name" value="TBL_C"/>
</dbReference>
<evidence type="ECO:0000256" key="1">
    <source>
        <dbReference type="ARBA" id="ARBA00004167"/>
    </source>
</evidence>
<dbReference type="PANTHER" id="PTHR32285:SF62">
    <property type="entry name" value="PROTEIN TRICHOME BIREFRINGENCE-LIKE 33"/>
    <property type="match status" value="1"/>
</dbReference>
<evidence type="ECO:0000256" key="3">
    <source>
        <dbReference type="ARBA" id="ARBA00022692"/>
    </source>
</evidence>
<reference evidence="9" key="1">
    <citation type="submission" date="2022-04" db="EMBL/GenBank/DDBJ databases">
        <title>Carnegiea gigantea Genome sequencing and assembly v2.</title>
        <authorList>
            <person name="Copetti D."/>
            <person name="Sanderson M.J."/>
            <person name="Burquez A."/>
            <person name="Wojciechowski M.F."/>
        </authorList>
    </citation>
    <scope>NUCLEOTIDE SEQUENCE</scope>
    <source>
        <strain evidence="9">SGP5-SGP5p</strain>
        <tissue evidence="9">Aerial part</tissue>
    </source>
</reference>
<comment type="subcellular location">
    <subcellularLocation>
        <location evidence="1">Membrane</location>
        <topology evidence="1">Single-pass membrane protein</topology>
    </subcellularLocation>
</comment>
<dbReference type="Pfam" id="PF13839">
    <property type="entry name" value="PC-Esterase"/>
    <property type="match status" value="1"/>
</dbReference>
<keyword evidence="10" id="KW-1185">Reference proteome</keyword>
<comment type="caution">
    <text evidence="9">The sequence shown here is derived from an EMBL/GenBank/DDBJ whole genome shotgun (WGS) entry which is preliminary data.</text>
</comment>
<dbReference type="PANTHER" id="PTHR32285">
    <property type="entry name" value="PROTEIN TRICHOME BIREFRINGENCE-LIKE 9-RELATED"/>
    <property type="match status" value="1"/>
</dbReference>
<keyword evidence="5" id="KW-1133">Transmembrane helix</keyword>
<gene>
    <name evidence="9" type="ORF">Cgig2_032789</name>
</gene>
<feature type="domain" description="Trichome birefringence-like C-terminal" evidence="7">
    <location>
        <begin position="189"/>
        <end position="474"/>
    </location>
</feature>